<keyword evidence="2" id="KW-0808">Transferase</keyword>
<keyword evidence="6" id="KW-0378">Hydrolase</keyword>
<name>A0A0N4ZTV6_PARTI</name>
<keyword evidence="7" id="KW-0695">RNA-directed DNA polymerase</keyword>
<dbReference type="AlphaFoldDB" id="A0A0N4ZTV6"/>
<evidence type="ECO:0000256" key="2">
    <source>
        <dbReference type="ARBA" id="ARBA00022679"/>
    </source>
</evidence>
<dbReference type="Pfam" id="PF17921">
    <property type="entry name" value="Integrase_H2C2"/>
    <property type="match status" value="1"/>
</dbReference>
<dbReference type="GO" id="GO:0016787">
    <property type="term" value="F:hydrolase activity"/>
    <property type="evidence" value="ECO:0007669"/>
    <property type="project" value="UniProtKB-KW"/>
</dbReference>
<reference evidence="11" key="1">
    <citation type="submission" date="2017-02" db="UniProtKB">
        <authorList>
            <consortium name="WormBaseParasite"/>
        </authorList>
    </citation>
    <scope>IDENTIFICATION</scope>
</reference>
<evidence type="ECO:0000256" key="6">
    <source>
        <dbReference type="ARBA" id="ARBA00022801"/>
    </source>
</evidence>
<organism evidence="10 11">
    <name type="scientific">Parastrongyloides trichosuri</name>
    <name type="common">Possum-specific nematode worm</name>
    <dbReference type="NCBI Taxonomy" id="131310"/>
    <lineage>
        <taxon>Eukaryota</taxon>
        <taxon>Metazoa</taxon>
        <taxon>Ecdysozoa</taxon>
        <taxon>Nematoda</taxon>
        <taxon>Chromadorea</taxon>
        <taxon>Rhabditida</taxon>
        <taxon>Tylenchina</taxon>
        <taxon>Panagrolaimomorpha</taxon>
        <taxon>Strongyloidoidea</taxon>
        <taxon>Strongyloididae</taxon>
        <taxon>Parastrongyloides</taxon>
    </lineage>
</organism>
<dbReference type="Pfam" id="PF00665">
    <property type="entry name" value="rve"/>
    <property type="match status" value="1"/>
</dbReference>
<dbReference type="PANTHER" id="PTHR37984:SF5">
    <property type="entry name" value="PROTEIN NYNRIN-LIKE"/>
    <property type="match status" value="1"/>
</dbReference>
<proteinExistence type="predicted"/>
<dbReference type="GO" id="GO:0003964">
    <property type="term" value="F:RNA-directed DNA polymerase activity"/>
    <property type="evidence" value="ECO:0007669"/>
    <property type="project" value="UniProtKB-KW"/>
</dbReference>
<dbReference type="GO" id="GO:0003676">
    <property type="term" value="F:nucleic acid binding"/>
    <property type="evidence" value="ECO:0007669"/>
    <property type="project" value="InterPro"/>
</dbReference>
<keyword evidence="4" id="KW-0540">Nuclease</keyword>
<dbReference type="Pfam" id="PF17917">
    <property type="entry name" value="RT_RNaseH"/>
    <property type="match status" value="1"/>
</dbReference>
<dbReference type="InterPro" id="IPR001584">
    <property type="entry name" value="Integrase_cat-core"/>
</dbReference>
<evidence type="ECO:0000256" key="7">
    <source>
        <dbReference type="ARBA" id="ARBA00022918"/>
    </source>
</evidence>
<dbReference type="PANTHER" id="PTHR37984">
    <property type="entry name" value="PROTEIN CBG26694"/>
    <property type="match status" value="1"/>
</dbReference>
<dbReference type="PROSITE" id="PS50994">
    <property type="entry name" value="INTEGRASE"/>
    <property type="match status" value="1"/>
</dbReference>
<dbReference type="InterPro" id="IPR012337">
    <property type="entry name" value="RNaseH-like_sf"/>
</dbReference>
<evidence type="ECO:0000256" key="3">
    <source>
        <dbReference type="ARBA" id="ARBA00022695"/>
    </source>
</evidence>
<dbReference type="InterPro" id="IPR041373">
    <property type="entry name" value="RT_RNaseH"/>
</dbReference>
<dbReference type="InterPro" id="IPR036397">
    <property type="entry name" value="RNaseH_sf"/>
</dbReference>
<dbReference type="GO" id="GO:0015074">
    <property type="term" value="P:DNA integration"/>
    <property type="evidence" value="ECO:0007669"/>
    <property type="project" value="InterPro"/>
</dbReference>
<dbReference type="WBParaSite" id="PTRK_0001195800.1">
    <property type="protein sequence ID" value="PTRK_0001195800.1"/>
    <property type="gene ID" value="PTRK_0001195800"/>
</dbReference>
<dbReference type="GO" id="GO:0004519">
    <property type="term" value="F:endonuclease activity"/>
    <property type="evidence" value="ECO:0007669"/>
    <property type="project" value="UniProtKB-KW"/>
</dbReference>
<protein>
    <recommendedName>
        <fullName evidence="1">RNA-directed DNA polymerase</fullName>
        <ecNumber evidence="1">2.7.7.49</ecNumber>
    </recommendedName>
</protein>
<keyword evidence="10" id="KW-1185">Reference proteome</keyword>
<keyword evidence="5" id="KW-0255">Endonuclease</keyword>
<evidence type="ECO:0000313" key="10">
    <source>
        <dbReference type="Proteomes" id="UP000038045"/>
    </source>
</evidence>
<dbReference type="InterPro" id="IPR041588">
    <property type="entry name" value="Integrase_H2C2"/>
</dbReference>
<accession>A0A0N4ZTV6</accession>
<keyword evidence="3" id="KW-0548">Nucleotidyltransferase</keyword>
<dbReference type="Proteomes" id="UP000038045">
    <property type="component" value="Unplaced"/>
</dbReference>
<evidence type="ECO:0000256" key="1">
    <source>
        <dbReference type="ARBA" id="ARBA00012493"/>
    </source>
</evidence>
<evidence type="ECO:0000256" key="4">
    <source>
        <dbReference type="ARBA" id="ARBA00022722"/>
    </source>
</evidence>
<dbReference type="Gene3D" id="3.30.420.10">
    <property type="entry name" value="Ribonuclease H-like superfamily/Ribonuclease H"/>
    <property type="match status" value="1"/>
</dbReference>
<feature type="compositionally biased region" description="Basic and acidic residues" evidence="8">
    <location>
        <begin position="93"/>
        <end position="106"/>
    </location>
</feature>
<dbReference type="EC" id="2.7.7.49" evidence="1"/>
<sequence length="421" mass="49397">MDGVTTLTKYLNPPEIDPNVEGLERFFRRNLTAIKIYLGDDEERKKYKEELKDYMESLMEMPAHNELLRLYRASREKFPESQLRKSHTNYTRRKTEELGEHEPKASADEMDNAIRRFKYYIEGKTTDIYTDQRAVLAIKSPKKNQSKLRRYQLALMAYNLNIYYKEGKANVLADLLSRNPSPNKKFSFAVKISSKIVQHKPDLSIPIQDFQLNEKETEHLSKLYRDKFLSKEGIGTIYIKGEPKIYVSFHLRSKLIKSYHENPWLGGHFEARILTSLIKRNYWWENMLIKIQCDKCLQVKFTPNSTTHWKGAWDVPERPWHQLNMDIRGALPETIRRNKYLLNVLDDFSKFAVSIPIMDITSETIIDTITTQIFSVFGVPHTIRLDNAKYFAGTLFQQTMKDWGVTLLFSTPHNHNSNGEV</sequence>
<feature type="region of interest" description="Disordered" evidence="8">
    <location>
        <begin position="79"/>
        <end position="106"/>
    </location>
</feature>
<evidence type="ECO:0000259" key="9">
    <source>
        <dbReference type="PROSITE" id="PS50994"/>
    </source>
</evidence>
<feature type="domain" description="Integrase catalytic" evidence="9">
    <location>
        <begin position="315"/>
        <end position="421"/>
    </location>
</feature>
<evidence type="ECO:0000313" key="11">
    <source>
        <dbReference type="WBParaSite" id="PTRK_0001195800.1"/>
    </source>
</evidence>
<evidence type="ECO:0000256" key="8">
    <source>
        <dbReference type="SAM" id="MobiDB-lite"/>
    </source>
</evidence>
<dbReference type="STRING" id="131310.A0A0N4ZTV6"/>
<dbReference type="Gene3D" id="1.10.340.70">
    <property type="match status" value="1"/>
</dbReference>
<evidence type="ECO:0000256" key="5">
    <source>
        <dbReference type="ARBA" id="ARBA00022759"/>
    </source>
</evidence>
<dbReference type="InterPro" id="IPR050951">
    <property type="entry name" value="Retrovirus_Pol_polyprotein"/>
</dbReference>
<dbReference type="SUPFAM" id="SSF53098">
    <property type="entry name" value="Ribonuclease H-like"/>
    <property type="match status" value="1"/>
</dbReference>